<comment type="similarity">
    <text evidence="2">Belongs to the transpeptidase family.</text>
</comment>
<dbReference type="EMBL" id="CP011058">
    <property type="protein sequence ID" value="AJY76118.1"/>
    <property type="molecule type" value="Genomic_DNA"/>
</dbReference>
<feature type="transmembrane region" description="Helical" evidence="4">
    <location>
        <begin position="5"/>
        <end position="25"/>
    </location>
</feature>
<evidence type="ECO:0000256" key="3">
    <source>
        <dbReference type="ARBA" id="ARBA00023136"/>
    </source>
</evidence>
<keyword evidence="4" id="KW-1133">Transmembrane helix</keyword>
<keyword evidence="3 4" id="KW-0472">Membrane</keyword>
<evidence type="ECO:0000313" key="7">
    <source>
        <dbReference type="EMBL" id="AJY76118.1"/>
    </source>
</evidence>
<dbReference type="GO" id="GO:0071972">
    <property type="term" value="F:peptidoglycan L,D-transpeptidase activity"/>
    <property type="evidence" value="ECO:0007669"/>
    <property type="project" value="TreeGrafter"/>
</dbReference>
<dbReference type="Proteomes" id="UP000032633">
    <property type="component" value="Chromosome"/>
</dbReference>
<protein>
    <submittedName>
        <fullName evidence="7">Penicillin-binding protein</fullName>
    </submittedName>
</protein>
<comment type="subcellular location">
    <subcellularLocation>
        <location evidence="1">Membrane</location>
    </subcellularLocation>
</comment>
<evidence type="ECO:0000313" key="8">
    <source>
        <dbReference type="Proteomes" id="UP000032633"/>
    </source>
</evidence>
<dbReference type="GO" id="GO:0005886">
    <property type="term" value="C:plasma membrane"/>
    <property type="evidence" value="ECO:0007669"/>
    <property type="project" value="TreeGrafter"/>
</dbReference>
<evidence type="ECO:0000259" key="6">
    <source>
        <dbReference type="Pfam" id="PF03717"/>
    </source>
</evidence>
<proteinExistence type="inferred from homology"/>
<keyword evidence="4" id="KW-0812">Transmembrane</keyword>
<reference evidence="8" key="2">
    <citation type="submission" date="2015-03" db="EMBL/GenBank/DDBJ databases">
        <title>Genome sequence of Paenibacillus beijingensis strain DSM 24997T.</title>
        <authorList>
            <person name="Kwak Y."/>
            <person name="Shin J.-H."/>
        </authorList>
    </citation>
    <scope>NUCLEOTIDE SEQUENCE [LARGE SCALE GENOMIC DNA]</scope>
    <source>
        <strain evidence="8">DSM 24997</strain>
    </source>
</reference>
<dbReference type="SUPFAM" id="SSF56519">
    <property type="entry name" value="Penicillin binding protein dimerisation domain"/>
    <property type="match status" value="1"/>
</dbReference>
<feature type="domain" description="Penicillin-binding protein dimerisation" evidence="6">
    <location>
        <begin position="57"/>
        <end position="214"/>
    </location>
</feature>
<dbReference type="InterPro" id="IPR012338">
    <property type="entry name" value="Beta-lactam/transpept-like"/>
</dbReference>
<evidence type="ECO:0000256" key="1">
    <source>
        <dbReference type="ARBA" id="ARBA00004370"/>
    </source>
</evidence>
<dbReference type="GO" id="GO:0071555">
    <property type="term" value="P:cell wall organization"/>
    <property type="evidence" value="ECO:0007669"/>
    <property type="project" value="TreeGrafter"/>
</dbReference>
<dbReference type="Gene3D" id="3.40.710.10">
    <property type="entry name" value="DD-peptidase/beta-lactamase superfamily"/>
    <property type="match status" value="1"/>
</dbReference>
<dbReference type="Pfam" id="PF00905">
    <property type="entry name" value="Transpeptidase"/>
    <property type="match status" value="1"/>
</dbReference>
<dbReference type="InterPro" id="IPR001460">
    <property type="entry name" value="PCN-bd_Tpept"/>
</dbReference>
<organism evidence="7 8">
    <name type="scientific">Paenibacillus beijingensis</name>
    <dbReference type="NCBI Taxonomy" id="1126833"/>
    <lineage>
        <taxon>Bacteria</taxon>
        <taxon>Bacillati</taxon>
        <taxon>Bacillota</taxon>
        <taxon>Bacilli</taxon>
        <taxon>Bacillales</taxon>
        <taxon>Paenibacillaceae</taxon>
        <taxon>Paenibacillus</taxon>
    </lineage>
</organism>
<evidence type="ECO:0000256" key="4">
    <source>
        <dbReference type="SAM" id="Phobius"/>
    </source>
</evidence>
<dbReference type="KEGG" id="pbj:VN24_18080"/>
<dbReference type="InterPro" id="IPR005311">
    <property type="entry name" value="PBP_dimer"/>
</dbReference>
<reference evidence="7 8" key="1">
    <citation type="journal article" date="2015" name="J. Biotechnol.">
        <title>Complete genome sequence of Paenibacillus beijingensis 7188(T) (=DSM 24997(T)), a novel rhizobacterium from jujube garden soil.</title>
        <authorList>
            <person name="Kwak Y."/>
            <person name="Shin J.H."/>
        </authorList>
    </citation>
    <scope>NUCLEOTIDE SEQUENCE [LARGE SCALE GENOMIC DNA]</scope>
    <source>
        <strain evidence="7 8">DSM 24997</strain>
    </source>
</reference>
<sequence length="602" mass="65113">MRQRIVLVSGMIALFMLVFICRLAWLQLAPQPANGQAARGRSGLAVSQRERTLLLDSGRGDLYDRSGIALTGQSYEALALFPVNRKQRGSASQIGKLAAVLGVGKGDLAAELERLREPQFWKAKGSKVPMPLTNEQVKRLKRLRLNGIVVLPYRNRYPENEAGIHALGYVSENPERLKQLYTKKLGKGEAHIDDLIGGAGLEWSLEKLLRGSGSAAVSFFTDGADNPLRGLDMRLTQPDNPYYPLKVTTTLDLPLQRELERYLKRQGLTQGAVVVLDARSADIVSMISLPELDPLKIGRPGTDASNHAVKAYPPGSVFKLVTEAAALEAGVTDEREAFHCSGEYGRYGLSDAKRGGHGTLTLREGLAQSCNIVFATIAERLQEKQLLKAADQLGIGRRIGWSLAGKRDHEDTLRGPLRLLWEEEAGEVFAGGGLPADHDGGRLAQSGIGQRDVKMTPLQAANLVVTLLHRGHVLQPRLVKEIRYANGQRMAALSAHEAPSRYGRISPATAKALLRGMEAVVDHGTGRSIRAGVWKLAGKSGTAQIGRAEAADARNHQWFVGYGPVSAPRYAVAVLAENRPAGSANLAAKLFRGVMDILSAGS</sequence>
<dbReference type="GO" id="GO:0008658">
    <property type="term" value="F:penicillin binding"/>
    <property type="evidence" value="ECO:0007669"/>
    <property type="project" value="InterPro"/>
</dbReference>
<dbReference type="OrthoDB" id="2985542at2"/>
<feature type="domain" description="Penicillin-binding protein transpeptidase" evidence="5">
    <location>
        <begin position="271"/>
        <end position="595"/>
    </location>
</feature>
<dbReference type="Gene3D" id="3.90.1310.10">
    <property type="entry name" value="Penicillin-binding protein 2a (Domain 2)"/>
    <property type="match status" value="1"/>
</dbReference>
<dbReference type="SUPFAM" id="SSF56601">
    <property type="entry name" value="beta-lactamase/transpeptidase-like"/>
    <property type="match status" value="1"/>
</dbReference>
<dbReference type="PANTHER" id="PTHR30627:SF24">
    <property type="entry name" value="PENICILLIN-BINDING PROTEIN 4B"/>
    <property type="match status" value="1"/>
</dbReference>
<keyword evidence="8" id="KW-1185">Reference proteome</keyword>
<name>A0A0D5NMI9_9BACL</name>
<dbReference type="STRING" id="1126833.VN24_18080"/>
<dbReference type="Pfam" id="PF03717">
    <property type="entry name" value="PBP_dimer"/>
    <property type="match status" value="1"/>
</dbReference>
<evidence type="ECO:0000256" key="2">
    <source>
        <dbReference type="ARBA" id="ARBA00007171"/>
    </source>
</evidence>
<dbReference type="AlphaFoldDB" id="A0A0D5NMI9"/>
<dbReference type="InterPro" id="IPR050515">
    <property type="entry name" value="Beta-lactam/transpept"/>
</dbReference>
<dbReference type="InterPro" id="IPR036138">
    <property type="entry name" value="PBP_dimer_sf"/>
</dbReference>
<dbReference type="HOGENOM" id="CLU_009289_6_3_9"/>
<dbReference type="PANTHER" id="PTHR30627">
    <property type="entry name" value="PEPTIDOGLYCAN D,D-TRANSPEPTIDASE"/>
    <property type="match status" value="1"/>
</dbReference>
<gene>
    <name evidence="7" type="ORF">VN24_18080</name>
</gene>
<dbReference type="PATRIC" id="fig|1126833.4.peg.3977"/>
<evidence type="ECO:0000259" key="5">
    <source>
        <dbReference type="Pfam" id="PF00905"/>
    </source>
</evidence>
<dbReference type="RefSeq" id="WP_045671546.1">
    <property type="nucleotide sequence ID" value="NZ_CP011058.1"/>
</dbReference>
<accession>A0A0D5NMI9</accession>